<reference evidence="2" key="1">
    <citation type="journal article" date="2022" name="bioRxiv">
        <title>Sequencing and chromosome-scale assembly of the giantPleurodeles waltlgenome.</title>
        <authorList>
            <person name="Brown T."/>
            <person name="Elewa A."/>
            <person name="Iarovenko S."/>
            <person name="Subramanian E."/>
            <person name="Araus A.J."/>
            <person name="Petzold A."/>
            <person name="Susuki M."/>
            <person name="Suzuki K.-i.T."/>
            <person name="Hayashi T."/>
            <person name="Toyoda A."/>
            <person name="Oliveira C."/>
            <person name="Osipova E."/>
            <person name="Leigh N.D."/>
            <person name="Simon A."/>
            <person name="Yun M.H."/>
        </authorList>
    </citation>
    <scope>NUCLEOTIDE SEQUENCE</scope>
    <source>
        <strain evidence="2">20211129_DDA</strain>
        <tissue evidence="2">Liver</tissue>
    </source>
</reference>
<proteinExistence type="predicted"/>
<sequence>MIRKSLEIPPIRAWYVGHGGKTEVQEARHLAFRKRRRTRRKTEEQTRTRAEEPERPRRRTSQSGTGKPRKPRSRTSQSGTGGVERPGRWLSQSGTEGQDSGKQNAAARHPSGEAWRIQLSLNGKVDAQKRKIIRRLLIVTIYLEPIQEVSEAVVEITTNTF</sequence>
<feature type="region of interest" description="Disordered" evidence="1">
    <location>
        <begin position="22"/>
        <end position="111"/>
    </location>
</feature>
<protein>
    <submittedName>
        <fullName evidence="2">Uncharacterized protein</fullName>
    </submittedName>
</protein>
<feature type="compositionally biased region" description="Polar residues" evidence="1">
    <location>
        <begin position="90"/>
        <end position="103"/>
    </location>
</feature>
<keyword evidence="3" id="KW-1185">Reference proteome</keyword>
<organism evidence="2 3">
    <name type="scientific">Pleurodeles waltl</name>
    <name type="common">Iberian ribbed newt</name>
    <dbReference type="NCBI Taxonomy" id="8319"/>
    <lineage>
        <taxon>Eukaryota</taxon>
        <taxon>Metazoa</taxon>
        <taxon>Chordata</taxon>
        <taxon>Craniata</taxon>
        <taxon>Vertebrata</taxon>
        <taxon>Euteleostomi</taxon>
        <taxon>Amphibia</taxon>
        <taxon>Batrachia</taxon>
        <taxon>Caudata</taxon>
        <taxon>Salamandroidea</taxon>
        <taxon>Salamandridae</taxon>
        <taxon>Pleurodelinae</taxon>
        <taxon>Pleurodeles</taxon>
    </lineage>
</organism>
<gene>
    <name evidence="2" type="ORF">NDU88_001841</name>
</gene>
<comment type="caution">
    <text evidence="2">The sequence shown here is derived from an EMBL/GenBank/DDBJ whole genome shotgun (WGS) entry which is preliminary data.</text>
</comment>
<feature type="compositionally biased region" description="Basic residues" evidence="1">
    <location>
        <begin position="30"/>
        <end position="40"/>
    </location>
</feature>
<feature type="compositionally biased region" description="Basic and acidic residues" evidence="1">
    <location>
        <begin position="41"/>
        <end position="55"/>
    </location>
</feature>
<evidence type="ECO:0000256" key="1">
    <source>
        <dbReference type="SAM" id="MobiDB-lite"/>
    </source>
</evidence>
<accession>A0AAV7LMR4</accession>
<dbReference type="Proteomes" id="UP001066276">
    <property type="component" value="Chromosome 11"/>
</dbReference>
<dbReference type="AlphaFoldDB" id="A0AAV7LMR4"/>
<evidence type="ECO:0000313" key="2">
    <source>
        <dbReference type="EMBL" id="KAJ1088685.1"/>
    </source>
</evidence>
<dbReference type="EMBL" id="JANPWB010000015">
    <property type="protein sequence ID" value="KAJ1088685.1"/>
    <property type="molecule type" value="Genomic_DNA"/>
</dbReference>
<evidence type="ECO:0000313" key="3">
    <source>
        <dbReference type="Proteomes" id="UP001066276"/>
    </source>
</evidence>
<name>A0AAV7LMR4_PLEWA</name>